<dbReference type="AlphaFoldDB" id="A0A5M8PZ28"/>
<evidence type="ECO:0000313" key="2">
    <source>
        <dbReference type="Proteomes" id="UP000324767"/>
    </source>
</evidence>
<comment type="caution">
    <text evidence="1">The sequence shown here is derived from an EMBL/GenBank/DDBJ whole genome shotgun (WGS) entry which is preliminary data.</text>
</comment>
<dbReference type="EMBL" id="VXIT01000003">
    <property type="protein sequence ID" value="KAA6414329.1"/>
    <property type="molecule type" value="Genomic_DNA"/>
</dbReference>
<reference evidence="1 2" key="1">
    <citation type="submission" date="2019-09" db="EMBL/GenBank/DDBJ databases">
        <title>The hologenome of the rock-dwelling lichen Lasallia pustulata.</title>
        <authorList>
            <person name="Greshake Tzovaras B."/>
            <person name="Segers F."/>
            <person name="Bicker A."/>
            <person name="Dal Grande F."/>
            <person name="Otte J."/>
            <person name="Hankeln T."/>
            <person name="Schmitt I."/>
            <person name="Ebersberger I."/>
        </authorList>
    </citation>
    <scope>NUCLEOTIDE SEQUENCE [LARGE SCALE GENOMIC DNA]</scope>
    <source>
        <strain evidence="1">A1-1</strain>
    </source>
</reference>
<evidence type="ECO:0000313" key="1">
    <source>
        <dbReference type="EMBL" id="KAA6414329.1"/>
    </source>
</evidence>
<name>A0A5M8PZ28_9LECA</name>
<sequence>MNAEVERTPAGTGELNYAPRQQRRASLARAERCEFSLPCRCLVCDYQARSFGGPTVLWKHAKALLFPSWTNDRFRRWAVVFALAKCKHGLCCEETESWWQDGIANRTDVDADSEPVLVLGLSSENR</sequence>
<dbReference type="Proteomes" id="UP000324767">
    <property type="component" value="Unassembled WGS sequence"/>
</dbReference>
<protein>
    <submittedName>
        <fullName evidence="1">Uncharacterized protein</fullName>
    </submittedName>
</protein>
<organism evidence="1 2">
    <name type="scientific">Lasallia pustulata</name>
    <dbReference type="NCBI Taxonomy" id="136370"/>
    <lineage>
        <taxon>Eukaryota</taxon>
        <taxon>Fungi</taxon>
        <taxon>Dikarya</taxon>
        <taxon>Ascomycota</taxon>
        <taxon>Pezizomycotina</taxon>
        <taxon>Lecanoromycetes</taxon>
        <taxon>OSLEUM clade</taxon>
        <taxon>Umbilicariomycetidae</taxon>
        <taxon>Umbilicariales</taxon>
        <taxon>Umbilicariaceae</taxon>
        <taxon>Lasallia</taxon>
    </lineage>
</organism>
<proteinExistence type="predicted"/>
<accession>A0A5M8PZ28</accession>
<gene>
    <name evidence="1" type="ORF">FRX48_02692</name>
</gene>